<dbReference type="Proteomes" id="UP001500213">
    <property type="component" value="Unassembled WGS sequence"/>
</dbReference>
<evidence type="ECO:0000259" key="1">
    <source>
        <dbReference type="SMART" id="SM00829"/>
    </source>
</evidence>
<dbReference type="InterPro" id="IPR036291">
    <property type="entry name" value="NAD(P)-bd_dom_sf"/>
</dbReference>
<dbReference type="PANTHER" id="PTHR43677">
    <property type="entry name" value="SHORT-CHAIN DEHYDROGENASE/REDUCTASE"/>
    <property type="match status" value="1"/>
</dbReference>
<comment type="caution">
    <text evidence="2">The sequence shown here is derived from an EMBL/GenBank/DDBJ whole genome shotgun (WGS) entry which is preliminary data.</text>
</comment>
<gene>
    <name evidence="2" type="ORF">GCM10022288_28950</name>
</gene>
<dbReference type="SUPFAM" id="SSF51735">
    <property type="entry name" value="NAD(P)-binding Rossmann-fold domains"/>
    <property type="match status" value="1"/>
</dbReference>
<dbReference type="SMART" id="SM00829">
    <property type="entry name" value="PKS_ER"/>
    <property type="match status" value="1"/>
</dbReference>
<dbReference type="Pfam" id="PF00107">
    <property type="entry name" value="ADH_zinc_N"/>
    <property type="match status" value="1"/>
</dbReference>
<dbReference type="SUPFAM" id="SSF50129">
    <property type="entry name" value="GroES-like"/>
    <property type="match status" value="1"/>
</dbReference>
<dbReference type="RefSeq" id="WP_344778116.1">
    <property type="nucleotide sequence ID" value="NZ_BAABBX010000016.1"/>
</dbReference>
<keyword evidence="3" id="KW-1185">Reference proteome</keyword>
<dbReference type="InterPro" id="IPR011032">
    <property type="entry name" value="GroES-like_sf"/>
</dbReference>
<name>A0ABP8B0C8_9MICO</name>
<dbReference type="EMBL" id="BAABBX010000016">
    <property type="protein sequence ID" value="GAA4194087.1"/>
    <property type="molecule type" value="Genomic_DNA"/>
</dbReference>
<sequence length="319" mass="32653">MKAAVVTDFSQPPRCADFPEPAAPSGGELVVDVLAAGLHRRVRSQADGSHYTSTGTLPMVPGVDGVGRDAEGRLRYFVLDEPVLGAMAERTVIDARRSVVLPAGADPVAVAAAVNPVMSSWLALRARAAFQPGQSVLIIGATGSAGRMAVQVARHLGAGRVVVAGRNSERLARAVQAGAQASISLLGTDDEIAAAVAREAADVDVVLDYVWGPLTAVAMTALVTARPDRSRPLTWVEIGSVGGASAAIPSAALRQARLTLVGSGQGSVGVREILGELPAMIDAVSSGAFAIDAVRVPLADVERAFVDPALADARVVIVP</sequence>
<dbReference type="PANTHER" id="PTHR43677:SF11">
    <property type="entry name" value="ZINC-CONTAINING ALCOHOL DEHYDROGENASE"/>
    <property type="match status" value="1"/>
</dbReference>
<organism evidence="2 3">
    <name type="scientific">Gryllotalpicola kribbensis</name>
    <dbReference type="NCBI Taxonomy" id="993084"/>
    <lineage>
        <taxon>Bacteria</taxon>
        <taxon>Bacillati</taxon>
        <taxon>Actinomycetota</taxon>
        <taxon>Actinomycetes</taxon>
        <taxon>Micrococcales</taxon>
        <taxon>Microbacteriaceae</taxon>
        <taxon>Gryllotalpicola</taxon>
    </lineage>
</organism>
<evidence type="ECO:0000313" key="2">
    <source>
        <dbReference type="EMBL" id="GAA4194087.1"/>
    </source>
</evidence>
<dbReference type="Gene3D" id="3.90.180.10">
    <property type="entry name" value="Medium-chain alcohol dehydrogenases, catalytic domain"/>
    <property type="match status" value="2"/>
</dbReference>
<proteinExistence type="predicted"/>
<feature type="domain" description="Enoyl reductase (ER)" evidence="1">
    <location>
        <begin position="7"/>
        <end position="261"/>
    </location>
</feature>
<accession>A0ABP8B0C8</accession>
<dbReference type="Gene3D" id="3.40.50.720">
    <property type="entry name" value="NAD(P)-binding Rossmann-like Domain"/>
    <property type="match status" value="1"/>
</dbReference>
<dbReference type="InterPro" id="IPR051397">
    <property type="entry name" value="Zn-ADH-like_protein"/>
</dbReference>
<evidence type="ECO:0000313" key="3">
    <source>
        <dbReference type="Proteomes" id="UP001500213"/>
    </source>
</evidence>
<protein>
    <submittedName>
        <fullName evidence="2">Zinc-binding alcohol dehydrogenase family protein</fullName>
    </submittedName>
</protein>
<dbReference type="InterPro" id="IPR013149">
    <property type="entry name" value="ADH-like_C"/>
</dbReference>
<dbReference type="InterPro" id="IPR020843">
    <property type="entry name" value="ER"/>
</dbReference>
<reference evidence="3" key="1">
    <citation type="journal article" date="2019" name="Int. J. Syst. Evol. Microbiol.">
        <title>The Global Catalogue of Microorganisms (GCM) 10K type strain sequencing project: providing services to taxonomists for standard genome sequencing and annotation.</title>
        <authorList>
            <consortium name="The Broad Institute Genomics Platform"/>
            <consortium name="The Broad Institute Genome Sequencing Center for Infectious Disease"/>
            <person name="Wu L."/>
            <person name="Ma J."/>
        </authorList>
    </citation>
    <scope>NUCLEOTIDE SEQUENCE [LARGE SCALE GENOMIC DNA]</scope>
    <source>
        <strain evidence="3">JCM 17593</strain>
    </source>
</reference>